<evidence type="ECO:0000313" key="2">
    <source>
        <dbReference type="EMBL" id="CEK99098.1"/>
    </source>
</evidence>
<evidence type="ECO:0000256" key="1">
    <source>
        <dbReference type="SAM" id="Phobius"/>
    </source>
</evidence>
<dbReference type="AlphaFoldDB" id="A0A0B7C1K5"/>
<protein>
    <submittedName>
        <fullName evidence="2">Uncharacterized protein</fullName>
    </submittedName>
</protein>
<feature type="non-terminal residue" evidence="2">
    <location>
        <position position="92"/>
    </location>
</feature>
<keyword evidence="1" id="KW-0812">Transmembrane</keyword>
<dbReference type="EMBL" id="HACG01052227">
    <property type="protein sequence ID" value="CEK99098.1"/>
    <property type="molecule type" value="Transcribed_RNA"/>
</dbReference>
<reference evidence="2" key="1">
    <citation type="submission" date="2014-12" db="EMBL/GenBank/DDBJ databases">
        <title>Insight into the proteome of Arion vulgaris.</title>
        <authorList>
            <person name="Aradska J."/>
            <person name="Bulat T."/>
            <person name="Smidak R."/>
            <person name="Sarate P."/>
            <person name="Gangsoo J."/>
            <person name="Sialana F."/>
            <person name="Bilban M."/>
            <person name="Lubec G."/>
        </authorList>
    </citation>
    <scope>NUCLEOTIDE SEQUENCE</scope>
    <source>
        <tissue evidence="2">Skin</tissue>
    </source>
</reference>
<keyword evidence="1" id="KW-0472">Membrane</keyword>
<feature type="transmembrane region" description="Helical" evidence="1">
    <location>
        <begin position="50"/>
        <end position="73"/>
    </location>
</feature>
<keyword evidence="1" id="KW-1133">Transmembrane helix</keyword>
<name>A0A0B7C1K5_9EUPU</name>
<proteinExistence type="predicted"/>
<sequence>MWLFNRGVESSTKTDCLLVKIMSEQKKVNSMTGSENVATFSYTLNVPREIWLTSTFTFVVGAFLFGGGIYLIYNGTINNVTDFVVLGSCGSL</sequence>
<accession>A0A0B7C1K5</accession>
<organism evidence="2">
    <name type="scientific">Arion vulgaris</name>
    <dbReference type="NCBI Taxonomy" id="1028688"/>
    <lineage>
        <taxon>Eukaryota</taxon>
        <taxon>Metazoa</taxon>
        <taxon>Spiralia</taxon>
        <taxon>Lophotrochozoa</taxon>
        <taxon>Mollusca</taxon>
        <taxon>Gastropoda</taxon>
        <taxon>Heterobranchia</taxon>
        <taxon>Euthyneura</taxon>
        <taxon>Panpulmonata</taxon>
        <taxon>Eupulmonata</taxon>
        <taxon>Stylommatophora</taxon>
        <taxon>Helicina</taxon>
        <taxon>Arionoidea</taxon>
        <taxon>Arionidae</taxon>
        <taxon>Arion</taxon>
    </lineage>
</organism>
<gene>
    <name evidence="2" type="primary">ORF220388</name>
</gene>